<feature type="transmembrane region" description="Helical" evidence="1">
    <location>
        <begin position="131"/>
        <end position="155"/>
    </location>
</feature>
<keyword evidence="1" id="KW-0472">Membrane</keyword>
<gene>
    <name evidence="2" type="ORF">SLS59_000297</name>
</gene>
<feature type="transmembrane region" description="Helical" evidence="1">
    <location>
        <begin position="603"/>
        <end position="628"/>
    </location>
</feature>
<evidence type="ECO:0000313" key="3">
    <source>
        <dbReference type="Proteomes" id="UP001521222"/>
    </source>
</evidence>
<dbReference type="Proteomes" id="UP001521222">
    <property type="component" value="Unassembled WGS sequence"/>
</dbReference>
<feature type="transmembrane region" description="Helical" evidence="1">
    <location>
        <begin position="50"/>
        <end position="71"/>
    </location>
</feature>
<comment type="caution">
    <text evidence="2">The sequence shown here is derived from an EMBL/GenBank/DDBJ whole genome shotgun (WGS) entry which is preliminary data.</text>
</comment>
<accession>A0ABR3S582</accession>
<organism evidence="2 3">
    <name type="scientific">Nothophoma quercina</name>
    <dbReference type="NCBI Taxonomy" id="749835"/>
    <lineage>
        <taxon>Eukaryota</taxon>
        <taxon>Fungi</taxon>
        <taxon>Dikarya</taxon>
        <taxon>Ascomycota</taxon>
        <taxon>Pezizomycotina</taxon>
        <taxon>Dothideomycetes</taxon>
        <taxon>Pleosporomycetidae</taxon>
        <taxon>Pleosporales</taxon>
        <taxon>Pleosporineae</taxon>
        <taxon>Didymellaceae</taxon>
        <taxon>Nothophoma</taxon>
    </lineage>
</organism>
<keyword evidence="1" id="KW-1133">Transmembrane helix</keyword>
<proteinExistence type="predicted"/>
<evidence type="ECO:0000313" key="2">
    <source>
        <dbReference type="EMBL" id="KAL1611578.1"/>
    </source>
</evidence>
<name>A0ABR3S582_9PLEO</name>
<keyword evidence="3" id="KW-1185">Reference proteome</keyword>
<sequence length="702" mass="76588">MDRSFVVKLGLWNVFVLITGAIASFLAMAFLALLWAGSVSAMKGAPTPRIWWYIVDAGWATRVVTVASVLIRLATAAQMGVFAALVAAWILETTGASAEHLPMLSIIRTVNNGPQSHIWNVFHSMRTGSRYFYSAVVALAILDALALQFTSTLLITDFKPTVIVPGAAYDTVHYNAHGQYDDDAGSVQAGNGVDFYQSGPAAYARFAEWAEQPHMDTDYADTGATIRAFLPFGSSDTRSVLRDYNGPATVVDSRVRCVLPSMTIHNITFLRESGNNSNYEIAVAGSVELQGSIPGMIPEAAGGEGDRTGLEGAFLISTVARIYWPNATDWRLSYTMIWSFTNISGFDNNVLDPSNVGFAPLLLMNSTGSGWQSVLDELSYESETPIVGPYNWTQTSSGVWTDLKPSDDTLDIGLSATLCFANFNTANYLVRVDDGDDFEEPKNMSWATTSKTYDTSMVRRMLDTSNKELTPRQRGILSLHPPANGNWTTQKLDDSGSDYVTTPVITGLRKLINPLANRASASIDSSWGASAAFTPFSTYNGVHKTHAAIFQDVIKSTGNPALAFQAFFTILTQMTYYDLLPQFDIARNATYSTSERVEVPNQWVGFGVVMVLLVVHAILIITAVVLFLSKTDHSLLGNAWQAVAQVSSSDTMDTVHQASNMTDLEVKRLLRMNSYEDNEVVLKTGAETGRSQAVYRRGTGET</sequence>
<dbReference type="EMBL" id="JAKIXB020000001">
    <property type="protein sequence ID" value="KAL1611578.1"/>
    <property type="molecule type" value="Genomic_DNA"/>
</dbReference>
<reference evidence="2 3" key="1">
    <citation type="submission" date="2024-02" db="EMBL/GenBank/DDBJ databases">
        <title>De novo assembly and annotation of 12 fungi associated with fruit tree decline syndrome in Ontario, Canada.</title>
        <authorList>
            <person name="Sulman M."/>
            <person name="Ellouze W."/>
            <person name="Ilyukhin E."/>
        </authorList>
    </citation>
    <scope>NUCLEOTIDE SEQUENCE [LARGE SCALE GENOMIC DNA]</scope>
    <source>
        <strain evidence="2 3">M97-236</strain>
    </source>
</reference>
<evidence type="ECO:0000256" key="1">
    <source>
        <dbReference type="SAM" id="Phobius"/>
    </source>
</evidence>
<protein>
    <submittedName>
        <fullName evidence="2">Uncharacterized protein</fullName>
    </submittedName>
</protein>
<keyword evidence="1" id="KW-0812">Transmembrane</keyword>
<feature type="transmembrane region" description="Helical" evidence="1">
    <location>
        <begin position="12"/>
        <end position="38"/>
    </location>
</feature>